<dbReference type="SUPFAM" id="SSF48295">
    <property type="entry name" value="TrpR-like"/>
    <property type="match status" value="1"/>
</dbReference>
<dbReference type="PANTHER" id="PTHR30050">
    <property type="entry name" value="CHROMOSOMAL REPLICATION INITIATOR PROTEIN DNAA"/>
    <property type="match status" value="1"/>
</dbReference>
<dbReference type="Proteomes" id="UP001596150">
    <property type="component" value="Unassembled WGS sequence"/>
</dbReference>
<name>A0ABW0Q3C2_9HYPH</name>
<reference evidence="3" key="1">
    <citation type="journal article" date="2019" name="Int. J. Syst. Evol. Microbiol.">
        <title>The Global Catalogue of Microorganisms (GCM) 10K type strain sequencing project: providing services to taxonomists for standard genome sequencing and annotation.</title>
        <authorList>
            <consortium name="The Broad Institute Genomics Platform"/>
            <consortium name="The Broad Institute Genome Sequencing Center for Infectious Disease"/>
            <person name="Wu L."/>
            <person name="Ma J."/>
        </authorList>
    </citation>
    <scope>NUCLEOTIDE SEQUENCE [LARGE SCALE GENOMIC DNA]</scope>
    <source>
        <strain evidence="3">KACC 12633</strain>
    </source>
</reference>
<organism evidence="2 3">
    <name type="scientific">Kaistia terrae</name>
    <dbReference type="NCBI Taxonomy" id="537017"/>
    <lineage>
        <taxon>Bacteria</taxon>
        <taxon>Pseudomonadati</taxon>
        <taxon>Pseudomonadota</taxon>
        <taxon>Alphaproteobacteria</taxon>
        <taxon>Hyphomicrobiales</taxon>
        <taxon>Kaistiaceae</taxon>
        <taxon>Kaistia</taxon>
    </lineage>
</organism>
<gene>
    <name evidence="2" type="ORF">ACFPP9_25585</name>
</gene>
<evidence type="ECO:0000313" key="2">
    <source>
        <dbReference type="EMBL" id="MFC5519163.1"/>
    </source>
</evidence>
<dbReference type="InterPro" id="IPR010921">
    <property type="entry name" value="Trp_repressor/repl_initiator"/>
</dbReference>
<keyword evidence="3" id="KW-1185">Reference proteome</keyword>
<accession>A0ABW0Q3C2</accession>
<dbReference type="PANTHER" id="PTHR30050:SF4">
    <property type="entry name" value="ATP-BINDING PROTEIN RV3427C IN INSERTION SEQUENCE-RELATED"/>
    <property type="match status" value="1"/>
</dbReference>
<proteinExistence type="predicted"/>
<dbReference type="EMBL" id="JBHSML010000032">
    <property type="protein sequence ID" value="MFC5519163.1"/>
    <property type="molecule type" value="Genomic_DNA"/>
</dbReference>
<dbReference type="SMART" id="SM00760">
    <property type="entry name" value="Bac_DnaA_C"/>
    <property type="match status" value="1"/>
</dbReference>
<sequence length="153" mass="17299">MTREMRVAACRRSLALLLIHHGAKPPGEEARKAVARLQREMLAARRRLQPACEQATAAIAAKPARRAATDEDLARIREISGEVMLRCGFKEHELFSRRQDRALARARHEIMYRAANETSLSLPQIGRFFGRDHTTVLHGMRRHAERIGAEASL</sequence>
<dbReference type="InterPro" id="IPR013159">
    <property type="entry name" value="DnaA_C"/>
</dbReference>
<dbReference type="Gene3D" id="1.10.1750.10">
    <property type="match status" value="1"/>
</dbReference>
<dbReference type="CDD" id="cd06571">
    <property type="entry name" value="Bac_DnaA_C"/>
    <property type="match status" value="1"/>
</dbReference>
<evidence type="ECO:0000313" key="3">
    <source>
        <dbReference type="Proteomes" id="UP001596150"/>
    </source>
</evidence>
<comment type="caution">
    <text evidence="2">The sequence shown here is derived from an EMBL/GenBank/DDBJ whole genome shotgun (WGS) entry which is preliminary data.</text>
</comment>
<protein>
    <submittedName>
        <fullName evidence="2">Helix-turn-helix domain-containing protein</fullName>
    </submittedName>
</protein>
<dbReference type="Pfam" id="PF08299">
    <property type="entry name" value="Bac_DnaA_C"/>
    <property type="match status" value="1"/>
</dbReference>
<feature type="domain" description="Chromosomal replication initiator DnaA C-terminal" evidence="1">
    <location>
        <begin position="75"/>
        <end position="143"/>
    </location>
</feature>
<dbReference type="RefSeq" id="WP_266346140.1">
    <property type="nucleotide sequence ID" value="NZ_JAPKNH010000013.1"/>
</dbReference>
<evidence type="ECO:0000259" key="1">
    <source>
        <dbReference type="SMART" id="SM00760"/>
    </source>
</evidence>